<dbReference type="AlphaFoldDB" id="A0A167Q311"/>
<evidence type="ECO:0000256" key="1">
    <source>
        <dbReference type="SAM" id="MobiDB-lite"/>
    </source>
</evidence>
<feature type="region of interest" description="Disordered" evidence="1">
    <location>
        <begin position="23"/>
        <end position="72"/>
    </location>
</feature>
<evidence type="ECO:0000313" key="3">
    <source>
        <dbReference type="Proteomes" id="UP000077315"/>
    </source>
</evidence>
<protein>
    <submittedName>
        <fullName evidence="2">Uncharacterized protein</fullName>
    </submittedName>
</protein>
<evidence type="ECO:0000313" key="2">
    <source>
        <dbReference type="EMBL" id="OAD78977.1"/>
    </source>
</evidence>
<accession>A0A167Q311</accession>
<reference evidence="3" key="1">
    <citation type="submission" date="2015-06" db="EMBL/GenBank/DDBJ databases">
        <title>Expansion of signal transduction pathways in fungi by whole-genome duplication.</title>
        <authorList>
            <consortium name="DOE Joint Genome Institute"/>
            <person name="Corrochano L.M."/>
            <person name="Kuo A."/>
            <person name="Marcet-Houben M."/>
            <person name="Polaino S."/>
            <person name="Salamov A."/>
            <person name="Villalobos J.M."/>
            <person name="Alvarez M.I."/>
            <person name="Avalos J."/>
            <person name="Benito E.P."/>
            <person name="Benoit I."/>
            <person name="Burger G."/>
            <person name="Camino L.P."/>
            <person name="Canovas D."/>
            <person name="Cerda-Olmedo E."/>
            <person name="Cheng J.-F."/>
            <person name="Dominguez A."/>
            <person name="Elias M."/>
            <person name="Eslava A.P."/>
            <person name="Glaser F."/>
            <person name="Grimwood J."/>
            <person name="Gutierrez G."/>
            <person name="Heitman J."/>
            <person name="Henrissat B."/>
            <person name="Iturriaga E.A."/>
            <person name="Lang B.F."/>
            <person name="Lavin J.L."/>
            <person name="Lee S."/>
            <person name="Li W."/>
            <person name="Lindquist E."/>
            <person name="Lopez-Garcia S."/>
            <person name="Luque E.M."/>
            <person name="Marcos A.T."/>
            <person name="Martin J."/>
            <person name="McCluskey K."/>
            <person name="Medina H.R."/>
            <person name="Miralles-Duran A."/>
            <person name="Miyazaki A."/>
            <person name="Munoz-Torres E."/>
            <person name="Oguiza J.A."/>
            <person name="Ohm R."/>
            <person name="Olmedo M."/>
            <person name="Orejas M."/>
            <person name="Ortiz-Castellanos L."/>
            <person name="Pisabarro A.G."/>
            <person name="Rodriguez-Romero J."/>
            <person name="Ruiz-Herrera J."/>
            <person name="Ruiz-Vazquez R."/>
            <person name="Sanz C."/>
            <person name="Schackwitz W."/>
            <person name="Schmutz J."/>
            <person name="Shahriari M."/>
            <person name="Shelest E."/>
            <person name="Silva-Franco F."/>
            <person name="Soanes D."/>
            <person name="Syed K."/>
            <person name="Tagua V.G."/>
            <person name="Talbot N.J."/>
            <person name="Thon M."/>
            <person name="De vries R.P."/>
            <person name="Wiebenga A."/>
            <person name="Yadav J.S."/>
            <person name="Braun E.L."/>
            <person name="Baker S."/>
            <person name="Garre V."/>
            <person name="Horwitz B."/>
            <person name="Torres-Martinez S."/>
            <person name="Idnurm A."/>
            <person name="Herrera-Estrella A."/>
            <person name="Gabaldon T."/>
            <person name="Grigoriev I.V."/>
        </authorList>
    </citation>
    <scope>NUCLEOTIDE SEQUENCE [LARGE SCALE GENOMIC DNA]</scope>
    <source>
        <strain evidence="3">NRRL 1555(-)</strain>
    </source>
</reference>
<dbReference type="STRING" id="763407.A0A167Q311"/>
<feature type="compositionally biased region" description="Low complexity" evidence="1">
    <location>
        <begin position="42"/>
        <end position="51"/>
    </location>
</feature>
<dbReference type="OrthoDB" id="2384350at2759"/>
<keyword evidence="3" id="KW-1185">Reference proteome</keyword>
<feature type="region of interest" description="Disordered" evidence="1">
    <location>
        <begin position="111"/>
        <end position="143"/>
    </location>
</feature>
<organism evidence="2 3">
    <name type="scientific">Phycomyces blakesleeanus (strain ATCC 8743b / DSM 1359 / FGSC 10004 / NBRC 33097 / NRRL 1555)</name>
    <dbReference type="NCBI Taxonomy" id="763407"/>
    <lineage>
        <taxon>Eukaryota</taxon>
        <taxon>Fungi</taxon>
        <taxon>Fungi incertae sedis</taxon>
        <taxon>Mucoromycota</taxon>
        <taxon>Mucoromycotina</taxon>
        <taxon>Mucoromycetes</taxon>
        <taxon>Mucorales</taxon>
        <taxon>Phycomycetaceae</taxon>
        <taxon>Phycomyces</taxon>
    </lineage>
</organism>
<name>A0A167Q311_PHYB8</name>
<gene>
    <name evidence="2" type="ORF">PHYBLDRAFT_141034</name>
</gene>
<feature type="compositionally biased region" description="Polar residues" evidence="1">
    <location>
        <begin position="25"/>
        <end position="35"/>
    </location>
</feature>
<dbReference type="VEuPathDB" id="FungiDB:PHYBLDRAFT_141034"/>
<proteinExistence type="predicted"/>
<sequence length="173" mass="18106">MPGPGTLFTLGAVGVAGATMYARRNSGTEQNSSTRGPAPPQLSSLTSSSTTGPSARAVRAERKAAGPSSATTTTAFNLKSGLKTGEATINGAAATAGTRAAARAEARAAQLADDSSEWEGQISPHVMARRGSRGTSNDLWDSDKQAEHHWRRDYGINFGHNSHPKFPFNHSQK</sequence>
<dbReference type="GeneID" id="28991415"/>
<dbReference type="Proteomes" id="UP000077315">
    <property type="component" value="Unassembled WGS sequence"/>
</dbReference>
<dbReference type="EMBL" id="KV440973">
    <property type="protein sequence ID" value="OAD78977.1"/>
    <property type="molecule type" value="Genomic_DNA"/>
</dbReference>
<dbReference type="RefSeq" id="XP_018297017.1">
    <property type="nucleotide sequence ID" value="XM_018430509.1"/>
</dbReference>
<dbReference type="InParanoid" id="A0A167Q311"/>